<accession>A0A3S3RB25</accession>
<evidence type="ECO:0000313" key="1">
    <source>
        <dbReference type="EMBL" id="RWR97144.1"/>
    </source>
</evidence>
<gene>
    <name evidence="1" type="ORF">CKAN_02656000</name>
</gene>
<dbReference type="EMBL" id="QPKB01000012">
    <property type="protein sequence ID" value="RWR97144.1"/>
    <property type="molecule type" value="Genomic_DNA"/>
</dbReference>
<comment type="caution">
    <text evidence="1">The sequence shown here is derived from an EMBL/GenBank/DDBJ whole genome shotgun (WGS) entry which is preliminary data.</text>
</comment>
<evidence type="ECO:0000313" key="2">
    <source>
        <dbReference type="Proteomes" id="UP000283530"/>
    </source>
</evidence>
<keyword evidence="2" id="KW-1185">Reference proteome</keyword>
<sequence length="87" mass="9980">MFESIRRHLCLGSCRERINVEQHCLGKGNVNTSHVRGRTGSQRADDCLGSEVSGPYRMSPICQFSDKKSYWDVYSSKMERYVVGMEE</sequence>
<name>A0A3S3RB25_9MAGN</name>
<reference evidence="1 2" key="1">
    <citation type="journal article" date="2019" name="Nat. Plants">
        <title>Stout camphor tree genome fills gaps in understanding of flowering plant genome evolution.</title>
        <authorList>
            <person name="Chaw S.M."/>
            <person name="Liu Y.C."/>
            <person name="Wu Y.W."/>
            <person name="Wang H.Y."/>
            <person name="Lin C.I."/>
            <person name="Wu C.S."/>
            <person name="Ke H.M."/>
            <person name="Chang L.Y."/>
            <person name="Hsu C.Y."/>
            <person name="Yang H.T."/>
            <person name="Sudianto E."/>
            <person name="Hsu M.H."/>
            <person name="Wu K.P."/>
            <person name="Wang L.N."/>
            <person name="Leebens-Mack J.H."/>
            <person name="Tsai I.J."/>
        </authorList>
    </citation>
    <scope>NUCLEOTIDE SEQUENCE [LARGE SCALE GENOMIC DNA]</scope>
    <source>
        <strain evidence="2">cv. Chaw 1501</strain>
        <tissue evidence="1">Young leaves</tissue>
    </source>
</reference>
<dbReference type="Proteomes" id="UP000283530">
    <property type="component" value="Unassembled WGS sequence"/>
</dbReference>
<organism evidence="1 2">
    <name type="scientific">Cinnamomum micranthum f. kanehirae</name>
    <dbReference type="NCBI Taxonomy" id="337451"/>
    <lineage>
        <taxon>Eukaryota</taxon>
        <taxon>Viridiplantae</taxon>
        <taxon>Streptophyta</taxon>
        <taxon>Embryophyta</taxon>
        <taxon>Tracheophyta</taxon>
        <taxon>Spermatophyta</taxon>
        <taxon>Magnoliopsida</taxon>
        <taxon>Magnoliidae</taxon>
        <taxon>Laurales</taxon>
        <taxon>Lauraceae</taxon>
        <taxon>Cinnamomum</taxon>
    </lineage>
</organism>
<protein>
    <submittedName>
        <fullName evidence="1">Uncharacterized protein</fullName>
    </submittedName>
</protein>
<proteinExistence type="predicted"/>
<dbReference type="AlphaFoldDB" id="A0A3S3RB25"/>